<name>A0A8H7WIS8_9HELO</name>
<dbReference type="OrthoDB" id="10466760at2759"/>
<sequence>MDLTCPKESCSNKLKSFEERFDHQEKHLSSLEVTTQEATTKQTKNDENAVPLVDGPNFEITIAEKSDMDSPYGKRLAQDEPQDHCHGSSKPSAVLQTGTQLGKALAPAQDMPSKYAESKVDAGSVDLQQSSRVYEPLPTAMSPRTFETELRLRSIKPRYLEDGLKDLSLGELLGNSSSEQGSEAGESNYSW</sequence>
<gene>
    <name evidence="2" type="ORF">IFR04_001259</name>
</gene>
<keyword evidence="3" id="KW-1185">Reference proteome</keyword>
<evidence type="ECO:0000313" key="3">
    <source>
        <dbReference type="Proteomes" id="UP000664132"/>
    </source>
</evidence>
<feature type="region of interest" description="Disordered" evidence="1">
    <location>
        <begin position="171"/>
        <end position="191"/>
    </location>
</feature>
<proteinExistence type="predicted"/>
<evidence type="ECO:0000313" key="2">
    <source>
        <dbReference type="EMBL" id="KAG4425562.1"/>
    </source>
</evidence>
<protein>
    <submittedName>
        <fullName evidence="2">Uncharacterized protein</fullName>
    </submittedName>
</protein>
<reference evidence="2" key="1">
    <citation type="submission" date="2021-02" db="EMBL/GenBank/DDBJ databases">
        <title>Genome sequence Cadophora malorum strain M34.</title>
        <authorList>
            <person name="Stefanovic E."/>
            <person name="Vu D."/>
            <person name="Scully C."/>
            <person name="Dijksterhuis J."/>
            <person name="Roader J."/>
            <person name="Houbraken J."/>
        </authorList>
    </citation>
    <scope>NUCLEOTIDE SEQUENCE</scope>
    <source>
        <strain evidence="2">M34</strain>
    </source>
</reference>
<dbReference type="EMBL" id="JAFJYH010000009">
    <property type="protein sequence ID" value="KAG4425562.1"/>
    <property type="molecule type" value="Genomic_DNA"/>
</dbReference>
<feature type="compositionally biased region" description="Basic and acidic residues" evidence="1">
    <location>
        <begin position="76"/>
        <end position="86"/>
    </location>
</feature>
<accession>A0A8H7WIS8</accession>
<dbReference type="AlphaFoldDB" id="A0A8H7WIS8"/>
<organism evidence="2 3">
    <name type="scientific">Cadophora malorum</name>
    <dbReference type="NCBI Taxonomy" id="108018"/>
    <lineage>
        <taxon>Eukaryota</taxon>
        <taxon>Fungi</taxon>
        <taxon>Dikarya</taxon>
        <taxon>Ascomycota</taxon>
        <taxon>Pezizomycotina</taxon>
        <taxon>Leotiomycetes</taxon>
        <taxon>Helotiales</taxon>
        <taxon>Ploettnerulaceae</taxon>
        <taxon>Cadophora</taxon>
    </lineage>
</organism>
<feature type="region of interest" description="Disordered" evidence="1">
    <location>
        <begin position="27"/>
        <end position="94"/>
    </location>
</feature>
<evidence type="ECO:0000256" key="1">
    <source>
        <dbReference type="SAM" id="MobiDB-lite"/>
    </source>
</evidence>
<feature type="compositionally biased region" description="Polar residues" evidence="1">
    <location>
        <begin position="31"/>
        <end position="42"/>
    </location>
</feature>
<dbReference type="Proteomes" id="UP000664132">
    <property type="component" value="Unassembled WGS sequence"/>
</dbReference>
<comment type="caution">
    <text evidence="2">The sequence shown here is derived from an EMBL/GenBank/DDBJ whole genome shotgun (WGS) entry which is preliminary data.</text>
</comment>